<sequence>MKAEHESLLENNTLKLVSHPKSTKSKTHKAWLAIKGYKQKYGLDYLETFSSVVRVESIDSAAGSLTYRHVDFVTAFLNDVLADVEIVLEQREGYDDGSGRMSRLMRCLYDLKQASQLWNNTFHNHLITIGFKKCIFDADVYWKVETHNKNFLTVHVDDIVIAADAKDIAGVVAALGADFKLKGLSRVKYLLGMEINYKPAYIDRMFEKFELAAAKSVRSPQM</sequence>
<name>A0A225WJZ8_9STRA</name>
<gene>
    <name evidence="2" type="ORF">PHMEG_0008112</name>
</gene>
<keyword evidence="3" id="KW-1185">Reference proteome</keyword>
<comment type="caution">
    <text evidence="2">The sequence shown here is derived from an EMBL/GenBank/DDBJ whole genome shotgun (WGS) entry which is preliminary data.</text>
</comment>
<evidence type="ECO:0000313" key="2">
    <source>
        <dbReference type="EMBL" id="OWZ17882.1"/>
    </source>
</evidence>
<organism evidence="2 3">
    <name type="scientific">Phytophthora megakarya</name>
    <dbReference type="NCBI Taxonomy" id="4795"/>
    <lineage>
        <taxon>Eukaryota</taxon>
        <taxon>Sar</taxon>
        <taxon>Stramenopiles</taxon>
        <taxon>Oomycota</taxon>
        <taxon>Peronosporomycetes</taxon>
        <taxon>Peronosporales</taxon>
        <taxon>Peronosporaceae</taxon>
        <taxon>Phytophthora</taxon>
    </lineage>
</organism>
<dbReference type="Pfam" id="PF07727">
    <property type="entry name" value="RVT_2"/>
    <property type="match status" value="1"/>
</dbReference>
<dbReference type="EMBL" id="NBNE01000677">
    <property type="protein sequence ID" value="OWZ17882.1"/>
    <property type="molecule type" value="Genomic_DNA"/>
</dbReference>
<reference evidence="3" key="1">
    <citation type="submission" date="2017-03" db="EMBL/GenBank/DDBJ databases">
        <title>Phytopthora megakarya and P. palmivora, two closely related causual agents of cacao black pod achieved similar genome size and gene model numbers by different mechanisms.</title>
        <authorList>
            <person name="Ali S."/>
            <person name="Shao J."/>
            <person name="Larry D.J."/>
            <person name="Kronmiller B."/>
            <person name="Shen D."/>
            <person name="Strem M.D."/>
            <person name="Melnick R.L."/>
            <person name="Guiltinan M.J."/>
            <person name="Tyler B.M."/>
            <person name="Meinhardt L.W."/>
            <person name="Bailey B.A."/>
        </authorList>
    </citation>
    <scope>NUCLEOTIDE SEQUENCE [LARGE SCALE GENOMIC DNA]</scope>
    <source>
        <strain evidence="3">zdho120</strain>
    </source>
</reference>
<dbReference type="STRING" id="4795.A0A225WJZ8"/>
<dbReference type="AlphaFoldDB" id="A0A225WJZ8"/>
<dbReference type="InterPro" id="IPR013103">
    <property type="entry name" value="RVT_2"/>
</dbReference>
<proteinExistence type="predicted"/>
<evidence type="ECO:0000313" key="3">
    <source>
        <dbReference type="Proteomes" id="UP000198211"/>
    </source>
</evidence>
<protein>
    <submittedName>
        <fullName evidence="2">Gag-pol Polyprotein</fullName>
    </submittedName>
</protein>
<feature type="domain" description="Reverse transcriptase Ty1/copia-type" evidence="1">
    <location>
        <begin position="23"/>
        <end position="220"/>
    </location>
</feature>
<accession>A0A225WJZ8</accession>
<dbReference type="Proteomes" id="UP000198211">
    <property type="component" value="Unassembled WGS sequence"/>
</dbReference>
<evidence type="ECO:0000259" key="1">
    <source>
        <dbReference type="Pfam" id="PF07727"/>
    </source>
</evidence>